<dbReference type="InterPro" id="IPR007897">
    <property type="entry name" value="PHB_accumulat"/>
</dbReference>
<dbReference type="eggNOG" id="COG5394">
    <property type="taxonomic scope" value="Bacteria"/>
</dbReference>
<evidence type="ECO:0000313" key="4">
    <source>
        <dbReference type="EMBL" id="ABM62970.1"/>
    </source>
</evidence>
<reference evidence="5" key="1">
    <citation type="submission" date="2006-12" db="EMBL/GenBank/DDBJ databases">
        <title>Complete sequence of Halorhodospira halophila SL1.</title>
        <authorList>
            <consortium name="US DOE Joint Genome Institute"/>
            <person name="Copeland A."/>
            <person name="Lucas S."/>
            <person name="Lapidus A."/>
            <person name="Barry K."/>
            <person name="Detter J.C."/>
            <person name="Glavina del Rio T."/>
            <person name="Hammon N."/>
            <person name="Israni S."/>
            <person name="Dalin E."/>
            <person name="Tice H."/>
            <person name="Pitluck S."/>
            <person name="Saunders E."/>
            <person name="Brettin T."/>
            <person name="Bruce D."/>
            <person name="Han C."/>
            <person name="Tapia R."/>
            <person name="Schmutz J."/>
            <person name="Larimer F."/>
            <person name="Land M."/>
            <person name="Hauser L."/>
            <person name="Kyrpides N."/>
            <person name="Mikhailova N."/>
            <person name="Hoff W."/>
            <person name="Richardson P."/>
        </authorList>
    </citation>
    <scope>NUCLEOTIDE SEQUENCE [LARGE SCALE GENOMIC DNA]</scope>
    <source>
        <strain evidence="5">DSM 244 / SL1</strain>
    </source>
</reference>
<proteinExistence type="predicted"/>
<dbReference type="NCBIfam" id="TIGR01848">
    <property type="entry name" value="PHA_reg_PhaR"/>
    <property type="match status" value="1"/>
</dbReference>
<dbReference type="Pfam" id="PF05233">
    <property type="entry name" value="PHB_acc"/>
    <property type="match status" value="1"/>
</dbReference>
<dbReference type="InterPro" id="IPR012909">
    <property type="entry name" value="PHA_DNA-bd_N"/>
</dbReference>
<keyword evidence="5" id="KW-1185">Reference proteome</keyword>
<accession>A1WZ58</accession>
<feature type="domain" description="PHB accumulation regulatory" evidence="2">
    <location>
        <begin position="70"/>
        <end position="109"/>
    </location>
</feature>
<feature type="region of interest" description="Disordered" evidence="1">
    <location>
        <begin position="140"/>
        <end position="176"/>
    </location>
</feature>
<protein>
    <submittedName>
        <fullName evidence="4">Polyhydroxyalkonate synthesis repressor, PhaR</fullName>
    </submittedName>
</protein>
<evidence type="ECO:0000259" key="3">
    <source>
        <dbReference type="Pfam" id="PF07879"/>
    </source>
</evidence>
<evidence type="ECO:0000256" key="1">
    <source>
        <dbReference type="SAM" id="MobiDB-lite"/>
    </source>
</evidence>
<dbReference type="AlphaFoldDB" id="A1WZ58"/>
<reference evidence="4 5" key="2">
    <citation type="journal article" date="2013" name="Stand. Genomic Sci.">
        <title>Complete genome sequence of Halorhodospira halophila SL1.</title>
        <authorList>
            <person name="Challacombe J.F."/>
            <person name="Majid S."/>
            <person name="Deole R."/>
            <person name="Brettin T.S."/>
            <person name="Bruce D."/>
            <person name="Delano S.F."/>
            <person name="Detter J.C."/>
            <person name="Gleasner C.D."/>
            <person name="Han C.S."/>
            <person name="Misra M."/>
            <person name="Reitenga K.G."/>
            <person name="Mikhailova N."/>
            <person name="Woyke T."/>
            <person name="Pitluck S."/>
            <person name="Nolan M."/>
            <person name="Land M.L."/>
            <person name="Saunders E."/>
            <person name="Tapia R."/>
            <person name="Lapidus A."/>
            <person name="Ivanova N."/>
            <person name="Hoff W.D."/>
        </authorList>
    </citation>
    <scope>NUCLEOTIDE SEQUENCE [LARGE SCALE GENOMIC DNA]</scope>
    <source>
        <strain evidence="5">DSM 244 / SL1</strain>
    </source>
</reference>
<dbReference type="HOGENOM" id="CLU_089210_3_0_6"/>
<gene>
    <name evidence="4" type="ordered locus">Hhal_2206</name>
</gene>
<dbReference type="OrthoDB" id="9795345at2"/>
<evidence type="ECO:0000259" key="2">
    <source>
        <dbReference type="Pfam" id="PF05233"/>
    </source>
</evidence>
<dbReference type="EMBL" id="CP000544">
    <property type="protein sequence ID" value="ABM62970.1"/>
    <property type="molecule type" value="Genomic_DNA"/>
</dbReference>
<dbReference type="Pfam" id="PF07879">
    <property type="entry name" value="PHB_acc_N"/>
    <property type="match status" value="1"/>
</dbReference>
<dbReference type="RefSeq" id="WP_011814992.1">
    <property type="nucleotide sequence ID" value="NC_008789.1"/>
</dbReference>
<organism evidence="4 5">
    <name type="scientific">Halorhodospira halophila (strain DSM 244 / SL1)</name>
    <name type="common">Ectothiorhodospira halophila (strain DSM 244 / SL1)</name>
    <dbReference type="NCBI Taxonomy" id="349124"/>
    <lineage>
        <taxon>Bacteria</taxon>
        <taxon>Pseudomonadati</taxon>
        <taxon>Pseudomonadota</taxon>
        <taxon>Gammaproteobacteria</taxon>
        <taxon>Chromatiales</taxon>
        <taxon>Ectothiorhodospiraceae</taxon>
        <taxon>Halorhodospira</taxon>
    </lineage>
</organism>
<dbReference type="InterPro" id="IPR010134">
    <property type="entry name" value="PHA_reg_PhaR"/>
</dbReference>
<dbReference type="GO" id="GO:0006355">
    <property type="term" value="P:regulation of DNA-templated transcription"/>
    <property type="evidence" value="ECO:0007669"/>
    <property type="project" value="InterPro"/>
</dbReference>
<sequence>MSDTRIIKKYPNRRLYDTAISSYITLADVKRLVLESVDFQVVDAKTREDITRSILLQIISEEEEEGEPIFSSQLLAQLIRAYGGNMQNMLTSYLEKSLELWADQQRVFQQRTREFMDHNPMNIMTQFAERNLALWRQMSGLDGTRDEENSGFEDPPASSRGPGRHRRDEDSEGPQG</sequence>
<dbReference type="KEGG" id="hha:Hhal_2206"/>
<evidence type="ECO:0000313" key="5">
    <source>
        <dbReference type="Proteomes" id="UP000000647"/>
    </source>
</evidence>
<feature type="domain" description="PHA accumulation regulator DNA-binding N-terminal" evidence="3">
    <location>
        <begin position="6"/>
        <end position="66"/>
    </location>
</feature>
<dbReference type="Proteomes" id="UP000000647">
    <property type="component" value="Chromosome"/>
</dbReference>
<dbReference type="STRING" id="349124.Hhal_2206"/>
<name>A1WZ58_HALHL</name>